<dbReference type="SUPFAM" id="SSF57424">
    <property type="entry name" value="LDL receptor-like module"/>
    <property type="match status" value="1"/>
</dbReference>
<gene>
    <name evidence="10" type="primary">Klkb1</name>
    <name evidence="10" type="ORF">TNIN_292761</name>
</gene>
<dbReference type="InterPro" id="IPR036055">
    <property type="entry name" value="LDL_receptor-like_sf"/>
</dbReference>
<evidence type="ECO:0000256" key="4">
    <source>
        <dbReference type="ARBA" id="ARBA00023157"/>
    </source>
</evidence>
<dbReference type="SUPFAM" id="SSF49854">
    <property type="entry name" value="Spermadhesin, CUB domain"/>
    <property type="match status" value="1"/>
</dbReference>
<dbReference type="EMBL" id="BMAV01016975">
    <property type="protein sequence ID" value="GFY68286.1"/>
    <property type="molecule type" value="Genomic_DNA"/>
</dbReference>
<dbReference type="OrthoDB" id="10051896at2759"/>
<dbReference type="InterPro" id="IPR035914">
    <property type="entry name" value="Sperma_CUB_dom_sf"/>
</dbReference>
<protein>
    <submittedName>
        <fullName evidence="10">Plasma kallikrein</fullName>
    </submittedName>
</protein>
<evidence type="ECO:0000313" key="11">
    <source>
        <dbReference type="Proteomes" id="UP000886998"/>
    </source>
</evidence>
<dbReference type="GO" id="GO:0006508">
    <property type="term" value="P:proteolysis"/>
    <property type="evidence" value="ECO:0007669"/>
    <property type="project" value="UniProtKB-KW"/>
</dbReference>
<dbReference type="PANTHER" id="PTHR24252">
    <property type="entry name" value="ACROSIN-RELATED"/>
    <property type="match status" value="1"/>
</dbReference>
<dbReference type="PROSITE" id="PS01180">
    <property type="entry name" value="CUB"/>
    <property type="match status" value="1"/>
</dbReference>
<keyword evidence="2 7" id="KW-0378">Hydrolase</keyword>
<dbReference type="CDD" id="cd00041">
    <property type="entry name" value="CUB"/>
    <property type="match status" value="1"/>
</dbReference>
<dbReference type="InterPro" id="IPR001314">
    <property type="entry name" value="Peptidase_S1A"/>
</dbReference>
<feature type="disulfide bond" evidence="6">
    <location>
        <begin position="230"/>
        <end position="248"/>
    </location>
</feature>
<feature type="disulfide bond" evidence="6">
    <location>
        <begin position="223"/>
        <end position="235"/>
    </location>
</feature>
<keyword evidence="4 6" id="KW-1015">Disulfide bond</keyword>
<evidence type="ECO:0000256" key="6">
    <source>
        <dbReference type="PROSITE-ProRule" id="PRU00124"/>
    </source>
</evidence>
<dbReference type="PRINTS" id="PR00722">
    <property type="entry name" value="CHYMOTRYPSIN"/>
</dbReference>
<evidence type="ECO:0000256" key="7">
    <source>
        <dbReference type="RuleBase" id="RU363034"/>
    </source>
</evidence>
<dbReference type="SUPFAM" id="SSF50494">
    <property type="entry name" value="Trypsin-like serine proteases"/>
    <property type="match status" value="1"/>
</dbReference>
<dbReference type="Pfam" id="PF00057">
    <property type="entry name" value="Ldl_recept_a"/>
    <property type="match status" value="1"/>
</dbReference>
<dbReference type="CDD" id="cd00112">
    <property type="entry name" value="LDLa"/>
    <property type="match status" value="1"/>
</dbReference>
<keyword evidence="11" id="KW-1185">Reference proteome</keyword>
<dbReference type="PROSITE" id="PS00134">
    <property type="entry name" value="TRYPSIN_HIS"/>
    <property type="match status" value="1"/>
</dbReference>
<dbReference type="Pfam" id="PF00089">
    <property type="entry name" value="Trypsin"/>
    <property type="match status" value="1"/>
</dbReference>
<keyword evidence="3 7" id="KW-0720">Serine protease</keyword>
<dbReference type="Gene3D" id="2.60.120.290">
    <property type="entry name" value="Spermadhesin, CUB domain"/>
    <property type="match status" value="1"/>
</dbReference>
<dbReference type="FunFam" id="2.40.10.10:FF:000060">
    <property type="entry name" value="Acrosin"/>
    <property type="match status" value="1"/>
</dbReference>
<dbReference type="PROSITE" id="PS50240">
    <property type="entry name" value="TRYPSIN_DOM"/>
    <property type="match status" value="1"/>
</dbReference>
<dbReference type="AlphaFoldDB" id="A0A8X7CIF6"/>
<dbReference type="InterPro" id="IPR000859">
    <property type="entry name" value="CUB_dom"/>
</dbReference>
<organism evidence="10 11">
    <name type="scientific">Trichonephila inaurata madagascariensis</name>
    <dbReference type="NCBI Taxonomy" id="2747483"/>
    <lineage>
        <taxon>Eukaryota</taxon>
        <taxon>Metazoa</taxon>
        <taxon>Ecdysozoa</taxon>
        <taxon>Arthropoda</taxon>
        <taxon>Chelicerata</taxon>
        <taxon>Arachnida</taxon>
        <taxon>Araneae</taxon>
        <taxon>Araneomorphae</taxon>
        <taxon>Entelegynae</taxon>
        <taxon>Araneoidea</taxon>
        <taxon>Nephilidae</taxon>
        <taxon>Trichonephila</taxon>
        <taxon>Trichonephila inaurata</taxon>
    </lineage>
</organism>
<dbReference type="PROSITE" id="PS50068">
    <property type="entry name" value="LDLRA_2"/>
    <property type="match status" value="1"/>
</dbReference>
<dbReference type="Gene3D" id="2.40.10.10">
    <property type="entry name" value="Trypsin-like serine proteases"/>
    <property type="match status" value="1"/>
</dbReference>
<dbReference type="PROSITE" id="PS00135">
    <property type="entry name" value="TRYPSIN_SER"/>
    <property type="match status" value="1"/>
</dbReference>
<feature type="domain" description="CUB" evidence="8">
    <location>
        <begin position="89"/>
        <end position="217"/>
    </location>
</feature>
<evidence type="ECO:0000256" key="3">
    <source>
        <dbReference type="ARBA" id="ARBA00022825"/>
    </source>
</evidence>
<dbReference type="Pfam" id="PF00431">
    <property type="entry name" value="CUB"/>
    <property type="match status" value="1"/>
</dbReference>
<dbReference type="InterPro" id="IPR033116">
    <property type="entry name" value="TRYPSIN_SER"/>
</dbReference>
<evidence type="ECO:0000256" key="1">
    <source>
        <dbReference type="ARBA" id="ARBA00022670"/>
    </source>
</evidence>
<comment type="caution">
    <text evidence="5">Lacks conserved residue(s) required for the propagation of feature annotation.</text>
</comment>
<proteinExistence type="predicted"/>
<dbReference type="InterPro" id="IPR001254">
    <property type="entry name" value="Trypsin_dom"/>
</dbReference>
<evidence type="ECO:0000259" key="9">
    <source>
        <dbReference type="PROSITE" id="PS50240"/>
    </source>
</evidence>
<dbReference type="Gene3D" id="4.10.400.10">
    <property type="entry name" value="Low-density Lipoprotein Receptor"/>
    <property type="match status" value="1"/>
</dbReference>
<name>A0A8X7CIF6_9ARAC</name>
<dbReference type="CDD" id="cd00190">
    <property type="entry name" value="Tryp_SPc"/>
    <property type="match status" value="1"/>
</dbReference>
<dbReference type="InterPro" id="IPR002172">
    <property type="entry name" value="LDrepeatLR_classA_rpt"/>
</dbReference>
<sequence length="539" mass="60380">MFIQSATRYGKISPFKIPSNKSIDILRKYHLAREARVITIVPSKFSQRIKSILHPLAFGSKFHFKMWIFFTAFLSLVSVSLGKELPEGCVSIHTLSTQYVKPKVIQVTGRGNLYSPGFEKNESYPDSVQCSYQLQAPAGMHVRLKFNTLDIDITESCQSDSVSIHDFDSQGRGMLQVMLCGKQLPYDYVSKSRAFQVVLKTDDFAARRGFNITYWPQSTSDVCSVGLKQCKNRNCVEYTKLCDGNDDCGDGTDEEKCSRLIADSTDCGKPDIDPITYSDYDRIVGGQEALQGSWPWMADLQMKLIEPNGHVCGGALINAQWVLTAAHCFGDPILRRPDGWRIHLGNHHKFERDEHEQIRFVERIVIHDDIPSFIFEKNGEFEMDHDMALIKLNAPVKFNKYVKPVCLPDLYEKLSIISKCYATGWGATRGTGGSHLLKQAYHPIQPDILCTRLVGTSNFNSRTMICAGSMAPLNGVCHGDSGGPLVCEIDKEWRIVGVASYVTDGTGDIGLCGLKARPSVFNKVAVKTGWIRRMINRYT</sequence>
<feature type="disulfide bond" evidence="6">
    <location>
        <begin position="242"/>
        <end position="257"/>
    </location>
</feature>
<evidence type="ECO:0000256" key="5">
    <source>
        <dbReference type="PROSITE-ProRule" id="PRU00059"/>
    </source>
</evidence>
<evidence type="ECO:0000259" key="8">
    <source>
        <dbReference type="PROSITE" id="PS01180"/>
    </source>
</evidence>
<dbReference type="InterPro" id="IPR009003">
    <property type="entry name" value="Peptidase_S1_PA"/>
</dbReference>
<dbReference type="SMART" id="SM00020">
    <property type="entry name" value="Tryp_SPc"/>
    <property type="match status" value="1"/>
</dbReference>
<dbReference type="SMART" id="SM00192">
    <property type="entry name" value="LDLa"/>
    <property type="match status" value="1"/>
</dbReference>
<dbReference type="InterPro" id="IPR023415">
    <property type="entry name" value="LDLR_class-A_CS"/>
</dbReference>
<keyword evidence="1 7" id="KW-0645">Protease</keyword>
<comment type="caution">
    <text evidence="10">The sequence shown here is derived from an EMBL/GenBank/DDBJ whole genome shotgun (WGS) entry which is preliminary data.</text>
</comment>
<evidence type="ECO:0000256" key="2">
    <source>
        <dbReference type="ARBA" id="ARBA00022801"/>
    </source>
</evidence>
<dbReference type="PROSITE" id="PS01209">
    <property type="entry name" value="LDLRA_1"/>
    <property type="match status" value="1"/>
</dbReference>
<dbReference type="Proteomes" id="UP000886998">
    <property type="component" value="Unassembled WGS sequence"/>
</dbReference>
<dbReference type="InterPro" id="IPR018114">
    <property type="entry name" value="TRYPSIN_HIS"/>
</dbReference>
<dbReference type="GO" id="GO:0004252">
    <property type="term" value="F:serine-type endopeptidase activity"/>
    <property type="evidence" value="ECO:0007669"/>
    <property type="project" value="InterPro"/>
</dbReference>
<dbReference type="InterPro" id="IPR043504">
    <property type="entry name" value="Peptidase_S1_PA_chymotrypsin"/>
</dbReference>
<evidence type="ECO:0000313" key="10">
    <source>
        <dbReference type="EMBL" id="GFY68286.1"/>
    </source>
</evidence>
<accession>A0A8X7CIF6</accession>
<dbReference type="PANTHER" id="PTHR24252:SF7">
    <property type="entry name" value="HYALIN"/>
    <property type="match status" value="1"/>
</dbReference>
<reference evidence="10" key="1">
    <citation type="submission" date="2020-08" db="EMBL/GenBank/DDBJ databases">
        <title>Multicomponent nature underlies the extraordinary mechanical properties of spider dragline silk.</title>
        <authorList>
            <person name="Kono N."/>
            <person name="Nakamura H."/>
            <person name="Mori M."/>
            <person name="Yoshida Y."/>
            <person name="Ohtoshi R."/>
            <person name="Malay A.D."/>
            <person name="Moran D.A.P."/>
            <person name="Tomita M."/>
            <person name="Numata K."/>
            <person name="Arakawa K."/>
        </authorList>
    </citation>
    <scope>NUCLEOTIDE SEQUENCE</scope>
</reference>
<feature type="domain" description="Peptidase S1" evidence="9">
    <location>
        <begin position="283"/>
        <end position="536"/>
    </location>
</feature>
<dbReference type="SMART" id="SM00042">
    <property type="entry name" value="CUB"/>
    <property type="match status" value="1"/>
</dbReference>